<dbReference type="EMBL" id="FJOG01000009">
    <property type="protein sequence ID" value="CZR57007.1"/>
    <property type="molecule type" value="Genomic_DNA"/>
</dbReference>
<proteinExistence type="predicted"/>
<evidence type="ECO:0000256" key="2">
    <source>
        <dbReference type="ARBA" id="ARBA00022737"/>
    </source>
</evidence>
<evidence type="ECO:0000313" key="8">
    <source>
        <dbReference type="EMBL" id="CZR57007.1"/>
    </source>
</evidence>
<evidence type="ECO:0000256" key="1">
    <source>
        <dbReference type="ARBA" id="ARBA00022723"/>
    </source>
</evidence>
<name>A0A1L7WW45_9HELO</name>
<dbReference type="SMART" id="SM00355">
    <property type="entry name" value="ZnF_C2H2"/>
    <property type="match status" value="4"/>
</dbReference>
<dbReference type="PROSITE" id="PS50157">
    <property type="entry name" value="ZINC_FINGER_C2H2_2"/>
    <property type="match status" value="1"/>
</dbReference>
<dbReference type="GO" id="GO:0008270">
    <property type="term" value="F:zinc ion binding"/>
    <property type="evidence" value="ECO:0007669"/>
    <property type="project" value="UniProtKB-KW"/>
</dbReference>
<evidence type="ECO:0000256" key="6">
    <source>
        <dbReference type="PROSITE-ProRule" id="PRU00042"/>
    </source>
</evidence>
<evidence type="ECO:0000256" key="5">
    <source>
        <dbReference type="ARBA" id="ARBA00044085"/>
    </source>
</evidence>
<organism evidence="8 9">
    <name type="scientific">Phialocephala subalpina</name>
    <dbReference type="NCBI Taxonomy" id="576137"/>
    <lineage>
        <taxon>Eukaryota</taxon>
        <taxon>Fungi</taxon>
        <taxon>Dikarya</taxon>
        <taxon>Ascomycota</taxon>
        <taxon>Pezizomycotina</taxon>
        <taxon>Leotiomycetes</taxon>
        <taxon>Helotiales</taxon>
        <taxon>Mollisiaceae</taxon>
        <taxon>Phialocephala</taxon>
        <taxon>Phialocephala fortinii species complex</taxon>
    </lineage>
</organism>
<keyword evidence="9" id="KW-1185">Reference proteome</keyword>
<reference evidence="8 9" key="1">
    <citation type="submission" date="2016-03" db="EMBL/GenBank/DDBJ databases">
        <authorList>
            <person name="Ploux O."/>
        </authorList>
    </citation>
    <scope>NUCLEOTIDE SEQUENCE [LARGE SCALE GENOMIC DNA]</scope>
    <source>
        <strain evidence="8 9">UAMH 11012</strain>
    </source>
</reference>
<dbReference type="Proteomes" id="UP000184330">
    <property type="component" value="Unassembled WGS sequence"/>
</dbReference>
<evidence type="ECO:0000256" key="3">
    <source>
        <dbReference type="ARBA" id="ARBA00022771"/>
    </source>
</evidence>
<dbReference type="OrthoDB" id="4369634at2759"/>
<dbReference type="Gene3D" id="3.30.160.60">
    <property type="entry name" value="Classic Zinc Finger"/>
    <property type="match status" value="1"/>
</dbReference>
<dbReference type="PROSITE" id="PS00028">
    <property type="entry name" value="ZINC_FINGER_C2H2_1"/>
    <property type="match status" value="1"/>
</dbReference>
<evidence type="ECO:0000259" key="7">
    <source>
        <dbReference type="PROSITE" id="PS50157"/>
    </source>
</evidence>
<sequence length="825" mass="92032">MDDDLNSSDIEFEAPPADPFTKAGARSVEDMLQHAVEDRLASKKRYKQLTFAHGSKKTQYINHLWYNRFMAYTADVLRSPAGSTPTGEPIERFIGSIVERVKPRSGHQVPSYKWLQQGLGHLVNALVFYFKDFTLSKHERSRIQTTVHQLFQEGKLTKDAAFEHHHIGVFLVRKLSTGLFKNALTNGTINWDVTLAKSFSIVLTAALASRTGDITTAPLEEHELPFLCYGDITLKLIKGNGFNNLVADVLIRNEKGDKGNGLKNRKVTLEVLKNDADNVICPIKLLLIEALRHGNVQATTIDEVLRLAASRHDKIIKWVHPKRPVLCAFGHVGSNILVDKPAGNHQLTNNMAQAAPVAGFLEKPRGHDLRRGAAQDTAHLNGTVKGYATPAVAAVLGHSENSYQKGVTKAYVGDIRQSVYTMRVEENFEDLFGVATTDNYYVKHRKLTPSAITDMCETEGLDSSDPKNRKKMGIKHRAEELQNWSTAAKEAPAALFERTPSDINTTAGQLTAPANSATPSIEQIHQDTSTLFIDPRLLTGAIDFEGLDENGNSEPTAAVEEAYFDEIVSQRRQAGPPELQIGGVDFVRHFSQINITTNQVLSQWGHYAEKAALTATVYSGHSRDPVILWVYHCENSNFGCPYKHSFYSAVLEHQALCKITPAEKFAEVNKVKAFPCDREGCTSSFDSESRLKGHITEIHDWKPRACNKAGCDPEVVFQSRKDYSKHVKDVHSAYQPTKCQFPSCPSEVKFSSSSTYRNHLGTAHEVYDRKEKDKYMPGKKAAFVHQKCRLSGCSSTQTFTQPSTLKKHLADKHGYTEDEIEDYMF</sequence>
<evidence type="ECO:0000313" key="9">
    <source>
        <dbReference type="Proteomes" id="UP000184330"/>
    </source>
</evidence>
<dbReference type="AlphaFoldDB" id="A0A1L7WW45"/>
<feature type="domain" description="C2H2-type" evidence="7">
    <location>
        <begin position="674"/>
        <end position="704"/>
    </location>
</feature>
<accession>A0A1L7WW45</accession>
<protein>
    <recommendedName>
        <fullName evidence="5">C2H2 type master regulator of conidiophore development brlA</fullName>
    </recommendedName>
</protein>
<dbReference type="PANTHER" id="PTHR14003:SF19">
    <property type="entry name" value="YY2 TRANSCRIPTION FACTOR"/>
    <property type="match status" value="1"/>
</dbReference>
<keyword evidence="4" id="KW-0862">Zinc</keyword>
<dbReference type="GO" id="GO:0000978">
    <property type="term" value="F:RNA polymerase II cis-regulatory region sequence-specific DNA binding"/>
    <property type="evidence" value="ECO:0007669"/>
    <property type="project" value="TreeGrafter"/>
</dbReference>
<dbReference type="GO" id="GO:0000981">
    <property type="term" value="F:DNA-binding transcription factor activity, RNA polymerase II-specific"/>
    <property type="evidence" value="ECO:0007669"/>
    <property type="project" value="TreeGrafter"/>
</dbReference>
<dbReference type="STRING" id="576137.A0A1L7WW45"/>
<keyword evidence="3 6" id="KW-0863">Zinc-finger</keyword>
<gene>
    <name evidence="8" type="ORF">PAC_06896</name>
</gene>
<evidence type="ECO:0000256" key="4">
    <source>
        <dbReference type="ARBA" id="ARBA00022833"/>
    </source>
</evidence>
<dbReference type="GO" id="GO:0005667">
    <property type="term" value="C:transcription regulator complex"/>
    <property type="evidence" value="ECO:0007669"/>
    <property type="project" value="TreeGrafter"/>
</dbReference>
<dbReference type="Pfam" id="PF11917">
    <property type="entry name" value="DUF3435"/>
    <property type="match status" value="1"/>
</dbReference>
<dbReference type="InterPro" id="IPR021842">
    <property type="entry name" value="DUF3435"/>
</dbReference>
<keyword evidence="2" id="KW-0677">Repeat</keyword>
<dbReference type="GO" id="GO:0000785">
    <property type="term" value="C:chromatin"/>
    <property type="evidence" value="ECO:0007669"/>
    <property type="project" value="TreeGrafter"/>
</dbReference>
<dbReference type="InterPro" id="IPR013087">
    <property type="entry name" value="Znf_C2H2_type"/>
</dbReference>
<dbReference type="PANTHER" id="PTHR14003">
    <property type="entry name" value="TRANSCRIPTIONAL REPRESSOR PROTEIN YY"/>
    <property type="match status" value="1"/>
</dbReference>
<keyword evidence="1" id="KW-0479">Metal-binding</keyword>